<dbReference type="InterPro" id="IPR057102">
    <property type="entry name" value="NCTSP_N"/>
</dbReference>
<dbReference type="AlphaFoldDB" id="A0A1E1F6U6"/>
<protein>
    <recommendedName>
        <fullName evidence="6">TIGR02217 family protein</fullName>
    </recommendedName>
</protein>
<dbReference type="NCBIfam" id="TIGR02217">
    <property type="entry name" value="chp_TIGR02217"/>
    <property type="match status" value="1"/>
</dbReference>
<dbReference type="OrthoDB" id="1685145at2"/>
<evidence type="ECO:0008006" key="6">
    <source>
        <dbReference type="Google" id="ProtNLM"/>
    </source>
</evidence>
<organism evidence="4 5">
    <name type="scientific">Sphingobium cloacae</name>
    <dbReference type="NCBI Taxonomy" id="120107"/>
    <lineage>
        <taxon>Bacteria</taxon>
        <taxon>Pseudomonadati</taxon>
        <taxon>Pseudomonadota</taxon>
        <taxon>Alphaproteobacteria</taxon>
        <taxon>Sphingomonadales</taxon>
        <taxon>Sphingomonadaceae</taxon>
        <taxon>Sphingobium</taxon>
    </lineage>
</organism>
<name>A0A1E1F6U6_9SPHN</name>
<accession>A0A1E1F6U6</accession>
<dbReference type="Pfam" id="PF23845">
    <property type="entry name" value="TIM-barrel_NCTSP"/>
    <property type="match status" value="1"/>
</dbReference>
<dbReference type="InterPro" id="IPR057122">
    <property type="entry name" value="TIM-barrel_NCTSP"/>
</dbReference>
<feature type="domain" description="Non-contractile tail sheath TIM barrel" evidence="3">
    <location>
        <begin position="214"/>
        <end position="558"/>
    </location>
</feature>
<evidence type="ECO:0000313" key="5">
    <source>
        <dbReference type="Proteomes" id="UP000218272"/>
    </source>
</evidence>
<dbReference type="InterPro" id="IPR011740">
    <property type="entry name" value="DUF2460"/>
</dbReference>
<sequence>MSGIGYWLAKARGGQETRFMKRFAPTHWTVNFPRPMMASVMTSAPDALRVDAVFYGSGDLAGLIWEAEDRWSHPLLAYETARDFRDCMLRFRWRSGGLRRLDQTHGPTLTIEGRDAEGQARSWYVRLWNYAHGGPEDSEIILDFSDMEGGFLLPEEADPVWAGDVDRMFISLASPDYDEGDTVFAAGVEGWAELSDMRCDGAGSVLAAGDVVLPEHGLSMATGYDDCLNQTPERIVAAIHALGYRGDINHYVGMSHYFRLLPDAGKHLVTLEGGALNGPCAAWHEDFARRSKAMGLGVIWSLSYELFDAHCPEAWKQRAENGDPALTGWEPPSTLLSPAHAGAMGYLRAVASAFVSMALNQDIAVKFQVGEPWWWVMPADGRICLYDDAARAALGGSPVSIPDVRGALSEGQKALLDAAGAILAGSTASLCGAVKAMAPEAVTHLLAYLPTVLDPLAPEAKRANMPLGWADPAFDVLQLEDYDWVTQGRRRLTARGVEEAAARLGYPVERQHYFSGFVLLPEDAAQWAEIAEEADAAVRRGTAATFVWALPQVARDGFTCFRLDGEEDMQAFDDIVFPLSVGREASLSPAFSTQIVESPSGHERRTSDWADARLSFDAGPGVRSEADIAELIAFFRARRGAARGFRFTDPFDDRSCAAGGTPGPMDQRLGTGDGVKAEFQLMRFYGEGEEAQARAITRPVAGSIRVAVDGVERLSGWSHAGMGVIAFDVAPEDGAVLTAGFRFDVPVRFAEDRLDINRATFAAGEAPSVPLVEIRE</sequence>
<dbReference type="Pfam" id="PF23844">
    <property type="entry name" value="NCTSP_N"/>
    <property type="match status" value="1"/>
</dbReference>
<proteinExistence type="predicted"/>
<dbReference type="EMBL" id="AP017655">
    <property type="protein sequence ID" value="BAV66234.1"/>
    <property type="molecule type" value="Genomic_DNA"/>
</dbReference>
<feature type="domain" description="Non-contractile tail sheath N-terminal" evidence="2">
    <location>
        <begin position="20"/>
        <end position="209"/>
    </location>
</feature>
<evidence type="ECO:0000259" key="2">
    <source>
        <dbReference type="Pfam" id="PF23844"/>
    </source>
</evidence>
<dbReference type="KEGG" id="sclo:SCLO_1031940"/>
<keyword evidence="5" id="KW-1185">Reference proteome</keyword>
<feature type="domain" description="DUF2460" evidence="1">
    <location>
        <begin position="573"/>
        <end position="775"/>
    </location>
</feature>
<gene>
    <name evidence="4" type="ORF">SCLO_1031940</name>
</gene>
<dbReference type="Pfam" id="PF09343">
    <property type="entry name" value="DUF2460"/>
    <property type="match status" value="1"/>
</dbReference>
<dbReference type="RefSeq" id="WP_066520149.1">
    <property type="nucleotide sequence ID" value="NZ_AP017655.1"/>
</dbReference>
<evidence type="ECO:0000259" key="3">
    <source>
        <dbReference type="Pfam" id="PF23845"/>
    </source>
</evidence>
<evidence type="ECO:0000313" key="4">
    <source>
        <dbReference type="EMBL" id="BAV66234.1"/>
    </source>
</evidence>
<evidence type="ECO:0000259" key="1">
    <source>
        <dbReference type="Pfam" id="PF09343"/>
    </source>
</evidence>
<dbReference type="Proteomes" id="UP000218272">
    <property type="component" value="Chromosome SCLO_1"/>
</dbReference>
<reference evidence="4 5" key="1">
    <citation type="submission" date="2016-10" db="EMBL/GenBank/DDBJ databases">
        <title>Complete Genome Sequence of the Nonylphenol-Degrading Bacterium Sphingobium cloacae JCM 10874T.</title>
        <authorList>
            <person name="Ootsuka M."/>
            <person name="Nishizawa T."/>
            <person name="Ohta H."/>
        </authorList>
    </citation>
    <scope>NUCLEOTIDE SEQUENCE [LARGE SCALE GENOMIC DNA]</scope>
    <source>
        <strain evidence="4 5">JCM 10874</strain>
    </source>
</reference>